<dbReference type="SMART" id="SM00239">
    <property type="entry name" value="C2"/>
    <property type="match status" value="5"/>
</dbReference>
<evidence type="ECO:0000256" key="15">
    <source>
        <dbReference type="ARBA" id="ARBA00023157"/>
    </source>
</evidence>
<feature type="region of interest" description="Disordered" evidence="20">
    <location>
        <begin position="493"/>
        <end position="520"/>
    </location>
</feature>
<evidence type="ECO:0000313" key="26">
    <source>
        <dbReference type="Proteomes" id="UP000290572"/>
    </source>
</evidence>
<evidence type="ECO:0000256" key="11">
    <source>
        <dbReference type="ARBA" id="ARBA00022737"/>
    </source>
</evidence>
<dbReference type="InterPro" id="IPR036383">
    <property type="entry name" value="TSP1_rpt_sf"/>
</dbReference>
<dbReference type="FunFam" id="2.60.40.150:FF:000026">
    <property type="entry name" value="dysferlin isoform X2"/>
    <property type="match status" value="1"/>
</dbReference>
<feature type="domain" description="ZU5" evidence="24">
    <location>
        <begin position="512"/>
        <end position="646"/>
    </location>
</feature>
<feature type="domain" description="C2" evidence="22">
    <location>
        <begin position="2085"/>
        <end position="2213"/>
    </location>
</feature>
<accession>A0A498MQ20</accession>
<dbReference type="InterPro" id="IPR037723">
    <property type="entry name" value="C2D_Ferlin"/>
</dbReference>
<evidence type="ECO:0000256" key="14">
    <source>
        <dbReference type="ARBA" id="ARBA00023136"/>
    </source>
</evidence>
<keyword evidence="8" id="KW-0597">Phosphoprotein</keyword>
<name>A0A498MQ20_LABRO</name>
<dbReference type="InterPro" id="IPR013098">
    <property type="entry name" value="Ig_I-set"/>
</dbReference>
<dbReference type="Pfam" id="PF17217">
    <property type="entry name" value="UPA"/>
    <property type="match status" value="1"/>
</dbReference>
<dbReference type="Pfam" id="PF00168">
    <property type="entry name" value="C2"/>
    <property type="match status" value="4"/>
</dbReference>
<evidence type="ECO:0000256" key="20">
    <source>
        <dbReference type="SAM" id="MobiDB-lite"/>
    </source>
</evidence>
<keyword evidence="17" id="KW-0325">Glycoprotein</keyword>
<dbReference type="InterPro" id="IPR000906">
    <property type="entry name" value="ZU5_dom"/>
</dbReference>
<dbReference type="SMART" id="SM00693">
    <property type="entry name" value="DysFN"/>
    <property type="match status" value="2"/>
</dbReference>
<dbReference type="SMART" id="SM00209">
    <property type="entry name" value="TSP1"/>
    <property type="match status" value="2"/>
</dbReference>
<dbReference type="Pfam" id="PF00090">
    <property type="entry name" value="TSP_1"/>
    <property type="match status" value="1"/>
</dbReference>
<dbReference type="SMART" id="SM00218">
    <property type="entry name" value="ZU5"/>
    <property type="match status" value="1"/>
</dbReference>
<dbReference type="Proteomes" id="UP000290572">
    <property type="component" value="Unassembled WGS sequence"/>
</dbReference>
<keyword evidence="10" id="KW-0732">Signal</keyword>
<gene>
    <name evidence="25" type="ORF">ROHU_023931</name>
</gene>
<dbReference type="Gene3D" id="1.10.533.10">
    <property type="entry name" value="Death Domain, Fas"/>
    <property type="match status" value="1"/>
</dbReference>
<dbReference type="InterPro" id="IPR055072">
    <property type="entry name" value="Ferlin_DSRM"/>
</dbReference>
<evidence type="ECO:0000256" key="7">
    <source>
        <dbReference type="ARBA" id="ARBA00022475"/>
    </source>
</evidence>
<dbReference type="SUPFAM" id="SSF82895">
    <property type="entry name" value="TSP-1 type 1 repeat"/>
    <property type="match status" value="2"/>
</dbReference>
<dbReference type="CDD" id="cd04017">
    <property type="entry name" value="C2D_Ferlin"/>
    <property type="match status" value="1"/>
</dbReference>
<dbReference type="SUPFAM" id="SSF47986">
    <property type="entry name" value="DEATH domain"/>
    <property type="match status" value="1"/>
</dbReference>
<evidence type="ECO:0000256" key="3">
    <source>
        <dbReference type="ARBA" id="ARBA00004483"/>
    </source>
</evidence>
<dbReference type="Pfam" id="PF22901">
    <property type="entry name" value="dsrm_Ferlin"/>
    <property type="match status" value="1"/>
</dbReference>
<dbReference type="PROSITE" id="PS50835">
    <property type="entry name" value="IG_LIKE"/>
    <property type="match status" value="1"/>
</dbReference>
<feature type="transmembrane region" description="Helical" evidence="21">
    <location>
        <begin position="352"/>
        <end position="377"/>
    </location>
</feature>
<reference evidence="25 26" key="1">
    <citation type="submission" date="2018-03" db="EMBL/GenBank/DDBJ databases">
        <title>Draft genome sequence of Rohu Carp (Labeo rohita).</title>
        <authorList>
            <person name="Das P."/>
            <person name="Kushwaha B."/>
            <person name="Joshi C.G."/>
            <person name="Kumar D."/>
            <person name="Nagpure N.S."/>
            <person name="Sahoo L."/>
            <person name="Das S.P."/>
            <person name="Bit A."/>
            <person name="Patnaik S."/>
            <person name="Meher P.K."/>
            <person name="Jayasankar P."/>
            <person name="Koringa P.G."/>
            <person name="Patel N.V."/>
            <person name="Hinsu A.T."/>
            <person name="Kumar R."/>
            <person name="Pandey M."/>
            <person name="Agarwal S."/>
            <person name="Srivastava S."/>
            <person name="Singh M."/>
            <person name="Iquebal M.A."/>
            <person name="Jaiswal S."/>
            <person name="Angadi U.B."/>
            <person name="Kumar N."/>
            <person name="Raza M."/>
            <person name="Shah T.M."/>
            <person name="Rai A."/>
            <person name="Jena J.K."/>
        </authorList>
    </citation>
    <scope>NUCLEOTIDE SEQUENCE [LARGE SCALE GENOMIC DNA]</scope>
    <source>
        <strain evidence="25">DASCIFA01</strain>
        <tissue evidence="25">Testis</tissue>
    </source>
</reference>
<evidence type="ECO:0000256" key="12">
    <source>
        <dbReference type="ARBA" id="ARBA00022968"/>
    </source>
</evidence>
<dbReference type="InterPro" id="IPR057755">
    <property type="entry name" value="UNC5A-D-like_N"/>
</dbReference>
<dbReference type="FunFam" id="1.10.533.10:FF:000001">
    <property type="entry name" value="Unc-5 netrin receptor B"/>
    <property type="match status" value="1"/>
</dbReference>
<dbReference type="Pfam" id="PF08150">
    <property type="entry name" value="FerB"/>
    <property type="match status" value="1"/>
</dbReference>
<evidence type="ECO:0000313" key="25">
    <source>
        <dbReference type="EMBL" id="RXN21732.1"/>
    </source>
</evidence>
<keyword evidence="13 21" id="KW-1133">Transmembrane helix</keyword>
<dbReference type="SMART" id="SM01200">
    <property type="entry name" value="FerA"/>
    <property type="match status" value="1"/>
</dbReference>
<keyword evidence="27" id="KW-1267">Proteomics identification</keyword>
<feature type="domain" description="Ig-like" evidence="23">
    <location>
        <begin position="139"/>
        <end position="220"/>
    </location>
</feature>
<dbReference type="InterPro" id="IPR013783">
    <property type="entry name" value="Ig-like_fold"/>
</dbReference>
<dbReference type="Pfam" id="PF07679">
    <property type="entry name" value="I-set"/>
    <property type="match status" value="1"/>
</dbReference>
<evidence type="ECO:0000256" key="5">
    <source>
        <dbReference type="ARBA" id="ARBA00009844"/>
    </source>
</evidence>
<dbReference type="PANTHER" id="PTHR12546:SF55">
    <property type="entry name" value="MYOFERLIN"/>
    <property type="match status" value="1"/>
</dbReference>
<evidence type="ECO:0000256" key="21">
    <source>
        <dbReference type="SAM" id="Phobius"/>
    </source>
</evidence>
<dbReference type="Gene3D" id="2.60.40.150">
    <property type="entry name" value="C2 domain"/>
    <property type="match status" value="3"/>
</dbReference>
<evidence type="ECO:0000256" key="17">
    <source>
        <dbReference type="ARBA" id="ARBA00023180"/>
    </source>
</evidence>
<dbReference type="InterPro" id="IPR037724">
    <property type="entry name" value="C2E_Ferlin"/>
</dbReference>
<dbReference type="InterPro" id="IPR007110">
    <property type="entry name" value="Ig-like_dom"/>
</dbReference>
<dbReference type="InterPro" id="IPR006614">
    <property type="entry name" value="Peroxin/Ferlin"/>
</dbReference>
<comment type="similarity">
    <text evidence="4">Belongs to the ferlin family.</text>
</comment>
<feature type="region of interest" description="Disordered" evidence="20">
    <location>
        <begin position="1"/>
        <end position="27"/>
    </location>
</feature>
<dbReference type="SMART" id="SM01202">
    <property type="entry name" value="FerI"/>
    <property type="match status" value="1"/>
</dbReference>
<dbReference type="InterPro" id="IPR000884">
    <property type="entry name" value="TSP1_rpt"/>
</dbReference>
<dbReference type="SMART" id="SM00409">
    <property type="entry name" value="IG"/>
    <property type="match status" value="1"/>
</dbReference>
<dbReference type="Pfam" id="PF08165">
    <property type="entry name" value="FerA"/>
    <property type="match status" value="1"/>
</dbReference>
<dbReference type="Gene3D" id="2.60.220.30">
    <property type="match status" value="1"/>
</dbReference>
<evidence type="ECO:0000256" key="19">
    <source>
        <dbReference type="ARBA" id="ARBA00023329"/>
    </source>
</evidence>
<dbReference type="GO" id="GO:0030659">
    <property type="term" value="C:cytoplasmic vesicle membrane"/>
    <property type="evidence" value="ECO:0007669"/>
    <property type="project" value="UniProtKB-SubCell"/>
</dbReference>
<dbReference type="PROSITE" id="PS50092">
    <property type="entry name" value="TSP1"/>
    <property type="match status" value="2"/>
</dbReference>
<evidence type="ECO:0000256" key="18">
    <source>
        <dbReference type="ARBA" id="ARBA00023319"/>
    </source>
</evidence>
<feature type="domain" description="C2" evidence="22">
    <location>
        <begin position="2290"/>
        <end position="2410"/>
    </location>
</feature>
<feature type="domain" description="C2" evidence="22">
    <location>
        <begin position="1925"/>
        <end position="2053"/>
    </location>
</feature>
<dbReference type="InterPro" id="IPR011029">
    <property type="entry name" value="DEATH-like_dom_sf"/>
</dbReference>
<dbReference type="SUPFAM" id="SSF48726">
    <property type="entry name" value="Immunoglobulin"/>
    <property type="match status" value="2"/>
</dbReference>
<proteinExistence type="evidence at protein level"/>
<dbReference type="InterPro" id="IPR036179">
    <property type="entry name" value="Ig-like_dom_sf"/>
</dbReference>
<evidence type="ECO:0000256" key="16">
    <source>
        <dbReference type="ARBA" id="ARBA00023170"/>
    </source>
</evidence>
<keyword evidence="12" id="KW-0735">Signal-anchor</keyword>
<keyword evidence="18" id="KW-0393">Immunoglobulin domain</keyword>
<evidence type="ECO:0000256" key="1">
    <source>
        <dbReference type="ARBA" id="ARBA00004251"/>
    </source>
</evidence>
<dbReference type="GO" id="GO:0061025">
    <property type="term" value="P:membrane fusion"/>
    <property type="evidence" value="ECO:0007669"/>
    <property type="project" value="TreeGrafter"/>
</dbReference>
<dbReference type="GO" id="GO:0005886">
    <property type="term" value="C:plasma membrane"/>
    <property type="evidence" value="ECO:0007669"/>
    <property type="project" value="UniProtKB-SubCell"/>
</dbReference>
<dbReference type="SMART" id="SM01201">
    <property type="entry name" value="FerB"/>
    <property type="match status" value="1"/>
</dbReference>
<dbReference type="SUPFAM" id="SSF49562">
    <property type="entry name" value="C2 domain (Calcium/lipid-binding domain, CaLB)"/>
    <property type="match status" value="6"/>
</dbReference>
<evidence type="ECO:0000256" key="8">
    <source>
        <dbReference type="ARBA" id="ARBA00022553"/>
    </source>
</evidence>
<dbReference type="InterPro" id="IPR037720">
    <property type="entry name" value="C2B_Ferlin"/>
</dbReference>
<dbReference type="SMART" id="SM00408">
    <property type="entry name" value="IGc2"/>
    <property type="match status" value="1"/>
</dbReference>
<keyword evidence="16" id="KW-0675">Receptor</keyword>
<dbReference type="InterPro" id="IPR012968">
    <property type="entry name" value="FerIin_dom"/>
</dbReference>
<evidence type="ECO:0000256" key="2">
    <source>
        <dbReference type="ARBA" id="ARBA00004401"/>
    </source>
</evidence>
<dbReference type="PROSITE" id="PS50004">
    <property type="entry name" value="C2"/>
    <property type="match status" value="5"/>
</dbReference>
<comment type="subcellular location">
    <subcellularLocation>
        <location evidence="1">Cell membrane</location>
        <topology evidence="1">Single-pass type I membrane protein</topology>
    </subcellularLocation>
    <subcellularLocation>
        <location evidence="2">Cell membrane</location>
        <topology evidence="2">Single-pass type II membrane protein</topology>
    </subcellularLocation>
    <subcellularLocation>
        <location evidence="3">Cytoplasmic vesicle membrane</location>
        <topology evidence="3">Single-pass type II membrane protein</topology>
    </subcellularLocation>
</comment>
<dbReference type="GO" id="GO:0007165">
    <property type="term" value="P:signal transduction"/>
    <property type="evidence" value="ECO:0007669"/>
    <property type="project" value="InterPro"/>
</dbReference>
<dbReference type="InterPro" id="IPR035892">
    <property type="entry name" value="C2_domain_sf"/>
</dbReference>
<keyword evidence="14 21" id="KW-0472">Membrane</keyword>
<dbReference type="Pfam" id="PF00791">
    <property type="entry name" value="ZU5"/>
    <property type="match status" value="1"/>
</dbReference>
<organism evidence="25 26">
    <name type="scientific">Labeo rohita</name>
    <name type="common">Indian major carp</name>
    <name type="synonym">Cyprinus rohita</name>
    <dbReference type="NCBI Taxonomy" id="84645"/>
    <lineage>
        <taxon>Eukaryota</taxon>
        <taxon>Metazoa</taxon>
        <taxon>Chordata</taxon>
        <taxon>Craniata</taxon>
        <taxon>Vertebrata</taxon>
        <taxon>Euteleostomi</taxon>
        <taxon>Actinopterygii</taxon>
        <taxon>Neopterygii</taxon>
        <taxon>Teleostei</taxon>
        <taxon>Ostariophysi</taxon>
        <taxon>Cypriniformes</taxon>
        <taxon>Cyprinidae</taxon>
        <taxon>Labeoninae</taxon>
        <taxon>Labeonini</taxon>
        <taxon>Labeo</taxon>
    </lineage>
</organism>
<dbReference type="PROSITE" id="PS51145">
    <property type="entry name" value="ZU5"/>
    <property type="match status" value="1"/>
</dbReference>
<dbReference type="SMART" id="SM00694">
    <property type="entry name" value="DysFC"/>
    <property type="match status" value="2"/>
</dbReference>
<dbReference type="FunFam" id="2.60.40.10:FF:000037">
    <property type="entry name" value="Unc-5 netrin receptor C"/>
    <property type="match status" value="1"/>
</dbReference>
<dbReference type="InterPro" id="IPR042156">
    <property type="entry name" value="Death_UNC5B"/>
</dbReference>
<feature type="region of interest" description="Disordered" evidence="20">
    <location>
        <begin position="400"/>
        <end position="423"/>
    </location>
</feature>
<dbReference type="Pfam" id="PF00531">
    <property type="entry name" value="Death"/>
    <property type="match status" value="1"/>
</dbReference>
<sequence length="2575" mass="288830">MPYGDGSDYSEVLPDSFPSAPAEPLPEFQSEPEDAFIVKNRPVKLSCKAAPATQIYFKCNGEWVNQNDHVTKESLDPITGLVVREVDISVSRTQVEELFGLEDYWCQCVAWSSAGTTKSRRAYVRIAYLRKNFEQEPLGREVRLEQEVLLQCRPPEGIPPAEVDWLKNEELIDPALDSNFLITIDHDLIIKQARLSDTANYTCVARNVVAKRRSSTATLIVYVSGGWSSWTEWSECNAQCGRGWQRRTRSCTNPAPLNGGAFCDGPPFQRVTCTTLCPVDGGWTEWAKWSACGTECTHWRSRECQAPPPRNGGRHCSGSMMESKNCTEGLCARNKKVSIEQANHPLGSGAGLAVYAGLVGALLLCVILVLCVGILVYRRSCRHLHGEITDSSSALTAAFHPGNYKPPRQDNPHLLHPTAPPDLTASAGTFRGPLFSLQQATLDSQHKIPMTTSPLLDPLPSLKIKVYNSSTMSSLELPAGPGSTDGEIMSLKTVGSGPKDHHGHTLPREPSHSASATLGSLGGRLTIPNTGVSLLVPPGTIPQGKFYEMYLIINKWEKTTLPSDGSQTVLSPVVSCGPSGMLLSRPVVLTLPHCAQLELPDWTLTLKMQNHQGAWEEVLTVGEESLSTPCYLQVEEQSCHILMEQLGTYGLVGQSAPPRPACKRLQLALFAPRAPCLSLDYSLRVYCIQDTPHALKEVLEVERSLGGVLLEDPKPLLFKDSYHNLRLSIHDIPHSHWRSKLLAKYQEIPFYHIWSGSQRPLHCTFSLERGSLVVSQLTCKICVRQVEGEGQIFQLNTDIQETLPPHSPLPAGGSCLPSSQVGPYAFRLPVSIRQKICASLDAPSARGCDWRMLARRLDFDRYLNYFATKPSPTGVLLDLWEACHQGDADLVSLATALEEMGKSEKKKTKAIDKELNPVWNEIIEFDLKGTPLDSSSFIDVVVKDYETIGKDKFIGSAKISLKELAAGQTRSLPSKNVPLINEKKQEIGATISLTIGYDPPPSTVPNPNDQNMADGQTGETAVGEEEKGVDSDEDAVVGTEPGAPGVSPSGQPKKMVRTTRKRQRTLANKPQDFQIRVRVIEGRQLPGNNVKPVVKIFFYNVNMLPSELFDESIMIRVYNAYSLRADSLMGEFKLDVGYVYDEPGHAVMRKWLLLSDPDDSISGARGYLKVSMLIVGTGDEPPAEKREANEEQDDIESNLLLPAGVALRWATLSLKVYRAEDMPQMDDAFAQTVKSMFGGTDDKKNLVDPFLEVSFAGKKVCTKIVEKNANPEWNQLIHLQIKLFVLIYWSSQRTSNRFSYSVDTTESEVGFLPAFGPCYVNLYGSPREFTGLPDPYEDLNCGKGEGVAYRGRVLIELSTQLDDKTDKKVEDISNDDILVAQKYQRRRKYSLCAVFHSACMLQEPGEPIQFEVSIGNYGNKLDSTCKPLASTTQYSCAVFDGNHYYYLPWADSKPVVILTSFWEDINHRLDAVNIILYISDRLQSNVVSLKTALLAKVSDSRLAEIWLRLITQLIDDLSSYRLPDLEAKPNLTALDIQIKNLRDKTMASVKEAAIRMREEAVDVRATMPDIEDWLERLQQITEEPQNSMPDVIIWMLRGEKRVAYARIPANQVLYSTHSEQAVGKYCGRTQSIFMQYPMDKNKGLKIPVQLRVNMWLGLSAHEKKFNSFAEGTFSVYAEMYENQAQVFGKWGTTGLVGRHKFSDVTGKVKLKQERFMPPRSWEWEGDWFIDPERCLLTEADAGHSEFTDEVYQNETRFPGGEWKPAGEPFTDVNGEKAQNPQEIECPPGWIWEDDWNFDSNRAVDEKGWEYGVTIPPDDKPRSWVAAEKMYHIHRRKRLVRPRRKISDTPTIEKKDIGDGWEYSSLIGWKFHRKERSSDTFRRRRWRRKMAPAERVGASAIFNLEGALGIDEDEKGSKKDTAKLFGANTPTVFCRFDKSFIYHLRVYVYQAKNLLPMDKDSFSDPYVHVSFMHVSKTTEIIKASLNPTWDQTLIFDDIEIYGDPQTIAHSPPSVVLEVYDSDQVGKDEPMGRCTCPPVVKLKPAAQVTPRLLWFPITMKGRNAGEMLVAAELLLKDKANDVNLPLVPPRRSENLYMVPQGIRPVVQLTAVEILAWGLRNMKAYQLAAVSSPSLIVECGGHTVQTGIIKNIKKNPNFPGSVLFLKVLLPKDEIYTPPIVLKVIDHRPFGRKPVVGQCTINSLEEFRCDPFITTTEVAMSAKVAMMASAPRDVVIDMGDRMPSLPKQEEDTVDWWSKFYASINENEKCGPYLQKGYDTLTGSFRVYPLSDDPNVSDPPRQFRELPESCPQECLVRIYIIRCLDLQPKDNNGMCDPYIKISLGKKVIDDRDHYKPNTLNPEFGRVFELNCYIPQDKDLKISIFDYDLLSSDEKVGETIIDLENRLLSRFGSHCGIPKSYCVSGVNQWRDQLKPSQILQNLARMKGVPAPQIADDGSFLSFGGREYRLDELEANKTIHPHLGPPKERICAHVLRRQGLVPEHVETRTLYSTYQPTLSQGKVQMWVEIFPKSLGIPGPLCDITPRKPKKYFLRAIVWNTTEVILDETSITGENMSDIYVKG</sequence>
<feature type="region of interest" description="Disordered" evidence="20">
    <location>
        <begin position="998"/>
        <end position="1067"/>
    </location>
</feature>
<dbReference type="CDD" id="cd08373">
    <property type="entry name" value="C2A_Ferlin"/>
    <property type="match status" value="1"/>
</dbReference>
<dbReference type="FunFam" id="2.20.100.10:FF:000002">
    <property type="entry name" value="Unc-5 netrin receptor C"/>
    <property type="match status" value="1"/>
</dbReference>
<dbReference type="CDD" id="cd08802">
    <property type="entry name" value="Death_UNC5B"/>
    <property type="match status" value="1"/>
</dbReference>
<keyword evidence="6" id="KW-0217">Developmental protein</keyword>
<dbReference type="FunFam" id="2.60.40.10:FF:000039">
    <property type="entry name" value="Unc-5 netrin receptor C"/>
    <property type="match status" value="1"/>
</dbReference>
<evidence type="ECO:0000256" key="9">
    <source>
        <dbReference type="ARBA" id="ARBA00022692"/>
    </source>
</evidence>
<feature type="domain" description="C2" evidence="22">
    <location>
        <begin position="855"/>
        <end position="974"/>
    </location>
</feature>
<dbReference type="FunFam" id="2.60.220.30:FF:000003">
    <property type="entry name" value="Unc-5 netrin receptor C"/>
    <property type="match status" value="1"/>
</dbReference>
<dbReference type="GO" id="GO:0007009">
    <property type="term" value="P:plasma membrane organization"/>
    <property type="evidence" value="ECO:0007669"/>
    <property type="project" value="TreeGrafter"/>
</dbReference>
<feature type="domain" description="C2" evidence="22">
    <location>
        <begin position="1191"/>
        <end position="1336"/>
    </location>
</feature>
<evidence type="ECO:0000256" key="4">
    <source>
        <dbReference type="ARBA" id="ARBA00007561"/>
    </source>
</evidence>
<dbReference type="FunFam" id="2.20.100.10:FF:000008">
    <property type="entry name" value="Unc-5 netrin receptor C"/>
    <property type="match status" value="1"/>
</dbReference>
<dbReference type="InterPro" id="IPR037726">
    <property type="entry name" value="C2A_Ferlin"/>
</dbReference>
<dbReference type="CDD" id="cd04018">
    <property type="entry name" value="C2C_Ferlin"/>
    <property type="match status" value="1"/>
</dbReference>
<evidence type="ECO:0000256" key="6">
    <source>
        <dbReference type="ARBA" id="ARBA00022473"/>
    </source>
</evidence>
<evidence type="ECO:0000259" key="22">
    <source>
        <dbReference type="PROSITE" id="PS50004"/>
    </source>
</evidence>
<dbReference type="Pfam" id="PF25609">
    <property type="entry name" value="Unc5_NetrinR_N"/>
    <property type="match status" value="1"/>
</dbReference>
<keyword evidence="26" id="KW-1185">Reference proteome</keyword>
<dbReference type="Pfam" id="PF08151">
    <property type="entry name" value="FerI"/>
    <property type="match status" value="1"/>
</dbReference>
<feature type="compositionally biased region" description="Polar residues" evidence="20">
    <location>
        <begin position="1005"/>
        <end position="1019"/>
    </location>
</feature>
<dbReference type="InterPro" id="IPR003599">
    <property type="entry name" value="Ig_sub"/>
</dbReference>
<dbReference type="PANTHER" id="PTHR12546">
    <property type="entry name" value="FER-1-LIKE"/>
    <property type="match status" value="1"/>
</dbReference>
<evidence type="ECO:0000259" key="24">
    <source>
        <dbReference type="PROSITE" id="PS51145"/>
    </source>
</evidence>
<feature type="compositionally biased region" description="Basic residues" evidence="20">
    <location>
        <begin position="1054"/>
        <end position="1064"/>
    </location>
</feature>
<comment type="caution">
    <text evidence="25">The sequence shown here is derived from an EMBL/GenBank/DDBJ whole genome shotgun (WGS) entry which is preliminary data.</text>
</comment>
<dbReference type="STRING" id="84645.A0A498MQ20"/>
<dbReference type="SMART" id="SM00005">
    <property type="entry name" value="DEATH"/>
    <property type="match status" value="1"/>
</dbReference>
<dbReference type="EMBL" id="QBIY01012609">
    <property type="protein sequence ID" value="RXN21732.1"/>
    <property type="molecule type" value="Genomic_DNA"/>
</dbReference>
<keyword evidence="7" id="KW-1003">Cell membrane</keyword>
<dbReference type="InterPro" id="IPR037721">
    <property type="entry name" value="Ferlin"/>
</dbReference>
<evidence type="ECO:0000256" key="13">
    <source>
        <dbReference type="ARBA" id="ARBA00022989"/>
    </source>
</evidence>
<dbReference type="InterPro" id="IPR000488">
    <property type="entry name" value="Death_dom"/>
</dbReference>
<protein>
    <submittedName>
        <fullName evidence="25">Myoferlin isoform X2</fullName>
    </submittedName>
</protein>
<dbReference type="InterPro" id="IPR037722">
    <property type="entry name" value="C2C_Ferlin"/>
</dbReference>
<keyword evidence="9 21" id="KW-0812">Transmembrane</keyword>
<dbReference type="Gene3D" id="2.60.40.10">
    <property type="entry name" value="Immunoglobulins"/>
    <property type="match status" value="2"/>
</dbReference>
<evidence type="ECO:0007829" key="27">
    <source>
        <dbReference type="PeptideAtlas" id="A0A498MQ20"/>
    </source>
</evidence>
<dbReference type="InterPro" id="IPR033772">
    <property type="entry name" value="UPA"/>
</dbReference>
<keyword evidence="19" id="KW-0968">Cytoplasmic vesicle</keyword>
<dbReference type="CDD" id="cd04011">
    <property type="entry name" value="C2B_Ferlin"/>
    <property type="match status" value="1"/>
</dbReference>
<comment type="similarity">
    <text evidence="5">Belongs to the unc-5 family.</text>
</comment>
<keyword evidence="11" id="KW-0677">Repeat</keyword>
<keyword evidence="15" id="KW-1015">Disulfide bond</keyword>
<evidence type="ECO:0000259" key="23">
    <source>
        <dbReference type="PROSITE" id="PS50835"/>
    </source>
</evidence>
<dbReference type="Gene3D" id="2.20.100.10">
    <property type="entry name" value="Thrombospondin type-1 (TSP1) repeat"/>
    <property type="match status" value="2"/>
</dbReference>
<dbReference type="CDD" id="cd04037">
    <property type="entry name" value="C2E_Ferlin"/>
    <property type="match status" value="1"/>
</dbReference>
<dbReference type="InterPro" id="IPR003598">
    <property type="entry name" value="Ig_sub2"/>
</dbReference>
<dbReference type="InterPro" id="IPR012560">
    <property type="entry name" value="Ferlin_A-domain"/>
</dbReference>
<dbReference type="InterPro" id="IPR000008">
    <property type="entry name" value="C2_dom"/>
</dbReference>
<evidence type="ECO:0000256" key="10">
    <source>
        <dbReference type="ARBA" id="ARBA00022729"/>
    </source>
</evidence>
<dbReference type="InterPro" id="IPR012561">
    <property type="entry name" value="Ferlin_B-domain"/>
</dbReference>